<dbReference type="RefSeq" id="WP_132038782.1">
    <property type="nucleotide sequence ID" value="NZ_SLWU01000001.1"/>
</dbReference>
<feature type="transmembrane region" description="Helical" evidence="1">
    <location>
        <begin position="37"/>
        <end position="54"/>
    </location>
</feature>
<feature type="transmembrane region" description="Helical" evidence="1">
    <location>
        <begin position="164"/>
        <end position="186"/>
    </location>
</feature>
<dbReference type="Pfam" id="PF07670">
    <property type="entry name" value="Gate"/>
    <property type="match status" value="1"/>
</dbReference>
<dbReference type="Proteomes" id="UP000294886">
    <property type="component" value="Unassembled WGS sequence"/>
</dbReference>
<keyword evidence="1" id="KW-0812">Transmembrane</keyword>
<evidence type="ECO:0000256" key="1">
    <source>
        <dbReference type="SAM" id="Phobius"/>
    </source>
</evidence>
<evidence type="ECO:0000259" key="2">
    <source>
        <dbReference type="Pfam" id="PF07670"/>
    </source>
</evidence>
<feature type="transmembrane region" description="Helical" evidence="1">
    <location>
        <begin position="130"/>
        <end position="152"/>
    </location>
</feature>
<name>A0A4R2KE57_9THEO</name>
<evidence type="ECO:0000313" key="3">
    <source>
        <dbReference type="EMBL" id="TCO68559.1"/>
    </source>
</evidence>
<keyword evidence="1" id="KW-1133">Transmembrane helix</keyword>
<dbReference type="EMBL" id="SLWU01000001">
    <property type="protein sequence ID" value="TCO68559.1"/>
    <property type="molecule type" value="Genomic_DNA"/>
</dbReference>
<dbReference type="InterPro" id="IPR011642">
    <property type="entry name" value="Gate_dom"/>
</dbReference>
<protein>
    <submittedName>
        <fullName evidence="3">Spore maturation protein A</fullName>
    </submittedName>
</protein>
<sequence>MMNYIWFFMIAVGIFVGMANGKMSEVSKAIIDSAQSAVTISIGLLGVMALWLGIMKIAEKSGLMDIVAKVLKPVITKIFPEIPKDHPAVSAMIMNISANMLGLGNAATPFGIKAMEYLQELNRKENPSNAMCRFLVINTASIQLIPAVMIGLRASLGAQNPADFVIVSIFSTATALTAGLIFNNFIEKMSIFRE</sequence>
<comment type="caution">
    <text evidence="3">The sequence shown here is derived from an EMBL/GenBank/DDBJ whole genome shotgun (WGS) entry which is preliminary data.</text>
</comment>
<accession>A0A4R2KE57</accession>
<gene>
    <name evidence="3" type="ORF">EV203_10128</name>
</gene>
<feature type="domain" description="Nucleoside transporter/FeoB GTPase Gate" evidence="2">
    <location>
        <begin position="42"/>
        <end position="149"/>
    </location>
</feature>
<reference evidence="3 4" key="1">
    <citation type="submission" date="2019-03" db="EMBL/GenBank/DDBJ databases">
        <title>Genomic Encyclopedia of Type Strains, Phase IV (KMG-IV): sequencing the most valuable type-strain genomes for metagenomic binning, comparative biology and taxonomic classification.</title>
        <authorList>
            <person name="Goeker M."/>
        </authorList>
    </citation>
    <scope>NUCLEOTIDE SEQUENCE [LARGE SCALE GENOMIC DNA]</scope>
    <source>
        <strain evidence="3 4">DSM 13054</strain>
    </source>
</reference>
<dbReference type="AlphaFoldDB" id="A0A4R2KE57"/>
<proteinExistence type="predicted"/>
<organism evidence="3 4">
    <name type="scientific">Caldanaerobacter subterraneus</name>
    <dbReference type="NCBI Taxonomy" id="911092"/>
    <lineage>
        <taxon>Bacteria</taxon>
        <taxon>Bacillati</taxon>
        <taxon>Bacillota</taxon>
        <taxon>Clostridia</taxon>
        <taxon>Thermoanaerobacterales</taxon>
        <taxon>Thermoanaerobacteraceae</taxon>
        <taxon>Caldanaerobacter</taxon>
    </lineage>
</organism>
<keyword evidence="1" id="KW-0472">Membrane</keyword>
<evidence type="ECO:0000313" key="4">
    <source>
        <dbReference type="Proteomes" id="UP000294886"/>
    </source>
</evidence>